<proteinExistence type="predicted"/>
<evidence type="ECO:0000313" key="1">
    <source>
        <dbReference type="EMBL" id="CAF1145950.1"/>
    </source>
</evidence>
<dbReference type="EMBL" id="CAJNOK010011684">
    <property type="protein sequence ID" value="CAF1145950.1"/>
    <property type="molecule type" value="Genomic_DNA"/>
</dbReference>
<reference evidence="2" key="1">
    <citation type="submission" date="2021-02" db="EMBL/GenBank/DDBJ databases">
        <authorList>
            <person name="Nowell W R."/>
        </authorList>
    </citation>
    <scope>NUCLEOTIDE SEQUENCE</scope>
</reference>
<protein>
    <submittedName>
        <fullName evidence="2">Uncharacterized protein</fullName>
    </submittedName>
</protein>
<sequence>MKEDEALSYARRTGQMLTLNHKFDVKIVIPSTTYLSPDVWYRFSNYYYSLHYSVGIENVEPYKNKPHMQPNGNYDSQCWCITPVMDNTSTGYYYLSTVFRGKNMVLDRYGTNEVRLQPVVQTLLSQHWKIVPSDDNKLHSVDGSDIPMIGQNWKLEYYQASTNYVPD</sequence>
<dbReference type="Gene3D" id="2.80.10.50">
    <property type="match status" value="1"/>
</dbReference>
<dbReference type="Proteomes" id="UP000682733">
    <property type="component" value="Unassembled WGS sequence"/>
</dbReference>
<evidence type="ECO:0000313" key="2">
    <source>
        <dbReference type="EMBL" id="CAF3947571.1"/>
    </source>
</evidence>
<dbReference type="Proteomes" id="UP000677228">
    <property type="component" value="Unassembled WGS sequence"/>
</dbReference>
<gene>
    <name evidence="1" type="ORF">OVA965_LOCUS21360</name>
    <name evidence="2" type="ORF">TMI583_LOCUS22000</name>
</gene>
<dbReference type="AlphaFoldDB" id="A0A8S2MAK3"/>
<organism evidence="2 3">
    <name type="scientific">Didymodactylos carnosus</name>
    <dbReference type="NCBI Taxonomy" id="1234261"/>
    <lineage>
        <taxon>Eukaryota</taxon>
        <taxon>Metazoa</taxon>
        <taxon>Spiralia</taxon>
        <taxon>Gnathifera</taxon>
        <taxon>Rotifera</taxon>
        <taxon>Eurotatoria</taxon>
        <taxon>Bdelloidea</taxon>
        <taxon>Philodinida</taxon>
        <taxon>Philodinidae</taxon>
        <taxon>Didymodactylos</taxon>
    </lineage>
</organism>
<dbReference type="EMBL" id="CAJOBA010028810">
    <property type="protein sequence ID" value="CAF3947571.1"/>
    <property type="molecule type" value="Genomic_DNA"/>
</dbReference>
<accession>A0A8S2MAK3</accession>
<dbReference type="InterPro" id="IPR035992">
    <property type="entry name" value="Ricin_B-like_lectins"/>
</dbReference>
<dbReference type="CDD" id="cd00161">
    <property type="entry name" value="beta-trefoil_Ricin-like"/>
    <property type="match status" value="1"/>
</dbReference>
<evidence type="ECO:0000313" key="3">
    <source>
        <dbReference type="Proteomes" id="UP000682733"/>
    </source>
</evidence>
<dbReference type="SUPFAM" id="SSF50370">
    <property type="entry name" value="Ricin B-like lectins"/>
    <property type="match status" value="1"/>
</dbReference>
<comment type="caution">
    <text evidence="2">The sequence shown here is derived from an EMBL/GenBank/DDBJ whole genome shotgun (WGS) entry which is preliminary data.</text>
</comment>
<name>A0A8S2MAK3_9BILA</name>